<evidence type="ECO:0000313" key="2">
    <source>
        <dbReference type="EMBL" id="SUP59365.1"/>
    </source>
</evidence>
<evidence type="ECO:0000313" key="3">
    <source>
        <dbReference type="Proteomes" id="UP000254621"/>
    </source>
</evidence>
<dbReference type="Pfam" id="PF10141">
    <property type="entry name" value="ssDNA-exonuc_C"/>
    <property type="match status" value="1"/>
</dbReference>
<sequence>MSENVYRGMTTYQLMLKDLQAEGSSIMDWRTTKLTRQLLQQNADYIFFNKKNYDQLAGQVGANGRAIFIDDAYNYTQLGTLALVDLPNSLNELGELLNFVPAQAIAPIFIPKHRHTCRKYLIKLILVRCSDLYNRSKM</sequence>
<reference evidence="2 3" key="1">
    <citation type="submission" date="2018-06" db="EMBL/GenBank/DDBJ databases">
        <authorList>
            <consortium name="Pathogen Informatics"/>
            <person name="Doyle S."/>
        </authorList>
    </citation>
    <scope>NUCLEOTIDE SEQUENCE [LARGE SCALE GENOMIC DNA]</scope>
    <source>
        <strain evidence="2 3">NCTC13645</strain>
    </source>
</reference>
<evidence type="ECO:0000259" key="1">
    <source>
        <dbReference type="Pfam" id="PF10141"/>
    </source>
</evidence>
<organism evidence="2 3">
    <name type="scientific">Weissella viridescens</name>
    <name type="common">Lactobacillus viridescens</name>
    <dbReference type="NCBI Taxonomy" id="1629"/>
    <lineage>
        <taxon>Bacteria</taxon>
        <taxon>Bacillati</taxon>
        <taxon>Bacillota</taxon>
        <taxon>Bacilli</taxon>
        <taxon>Lactobacillales</taxon>
        <taxon>Lactobacillaceae</taxon>
        <taxon>Weissella</taxon>
    </lineage>
</organism>
<dbReference type="AlphaFoldDB" id="A0A380P2J2"/>
<accession>A0A380P2J2</accession>
<dbReference type="InterPro" id="IPR018779">
    <property type="entry name" value="RecJ_C"/>
</dbReference>
<name>A0A380P2J2_WEIVI</name>
<dbReference type="EMBL" id="UHIV01000004">
    <property type="protein sequence ID" value="SUP59365.1"/>
    <property type="molecule type" value="Genomic_DNA"/>
</dbReference>
<protein>
    <submittedName>
        <fullName evidence="2">Uncharacterized protein conserved in bacteria</fullName>
    </submittedName>
</protein>
<gene>
    <name evidence="2" type="ORF">NCTC13645_01620</name>
</gene>
<feature type="domain" description="Single-stranded-DNA-specific exonuclease RecJ C-terminal" evidence="1">
    <location>
        <begin position="26"/>
        <end position="115"/>
    </location>
</feature>
<proteinExistence type="predicted"/>
<dbReference type="Proteomes" id="UP000254621">
    <property type="component" value="Unassembled WGS sequence"/>
</dbReference>